<comment type="caution">
    <text evidence="1">The sequence shown here is derived from an EMBL/GenBank/DDBJ whole genome shotgun (WGS) entry which is preliminary data.</text>
</comment>
<dbReference type="EMBL" id="AWUE01021600">
    <property type="protein sequence ID" value="OMO61591.1"/>
    <property type="molecule type" value="Genomic_DNA"/>
</dbReference>
<accession>A0A1R3GU95</accession>
<dbReference type="AlphaFoldDB" id="A0A1R3GU95"/>
<evidence type="ECO:0000313" key="1">
    <source>
        <dbReference type="EMBL" id="OMO61591.1"/>
    </source>
</evidence>
<name>A0A1R3GU95_9ROSI</name>
<evidence type="ECO:0000313" key="2">
    <source>
        <dbReference type="Proteomes" id="UP000187203"/>
    </source>
</evidence>
<protein>
    <submittedName>
        <fullName evidence="1">Uncharacterized protein</fullName>
    </submittedName>
</protein>
<gene>
    <name evidence="1" type="ORF">COLO4_33397</name>
</gene>
<proteinExistence type="predicted"/>
<dbReference type="Proteomes" id="UP000187203">
    <property type="component" value="Unassembled WGS sequence"/>
</dbReference>
<sequence length="30" mass="3153">MALAKHGPLCGKGIIKAKDGLVHHRADGEE</sequence>
<reference evidence="2" key="1">
    <citation type="submission" date="2013-09" db="EMBL/GenBank/DDBJ databases">
        <title>Corchorus olitorius genome sequencing.</title>
        <authorList>
            <person name="Alam M."/>
            <person name="Haque M.S."/>
            <person name="Islam M.S."/>
            <person name="Emdad E.M."/>
            <person name="Islam M.M."/>
            <person name="Ahmed B."/>
            <person name="Halim A."/>
            <person name="Hossen Q.M.M."/>
            <person name="Hossain M.Z."/>
            <person name="Ahmed R."/>
            <person name="Khan M.M."/>
            <person name="Islam R."/>
            <person name="Rashid M.M."/>
            <person name="Khan S.A."/>
            <person name="Rahman M.S."/>
            <person name="Alam M."/>
            <person name="Yahiya A.S."/>
            <person name="Khan M.S."/>
            <person name="Azam M.S."/>
            <person name="Haque T."/>
            <person name="Lashkar M.Z.H."/>
            <person name="Akhand A.I."/>
            <person name="Morshed G."/>
            <person name="Roy S."/>
            <person name="Uddin K.S."/>
            <person name="Rabeya T."/>
            <person name="Hossain A.S."/>
            <person name="Chowdhury A."/>
            <person name="Snigdha A.R."/>
            <person name="Mortoza M.S."/>
            <person name="Matin S.A."/>
            <person name="Hoque S.M.E."/>
            <person name="Islam M.K."/>
            <person name="Roy D.K."/>
            <person name="Haider R."/>
            <person name="Moosa M.M."/>
            <person name="Elias S.M."/>
            <person name="Hasan A.M."/>
            <person name="Jahan S."/>
            <person name="Shafiuddin M."/>
            <person name="Mahmood N."/>
            <person name="Shommy N.S."/>
        </authorList>
    </citation>
    <scope>NUCLEOTIDE SEQUENCE [LARGE SCALE GENOMIC DNA]</scope>
    <source>
        <strain evidence="2">cv. O-4</strain>
    </source>
</reference>
<keyword evidence="2" id="KW-1185">Reference proteome</keyword>
<organism evidence="1 2">
    <name type="scientific">Corchorus olitorius</name>
    <dbReference type="NCBI Taxonomy" id="93759"/>
    <lineage>
        <taxon>Eukaryota</taxon>
        <taxon>Viridiplantae</taxon>
        <taxon>Streptophyta</taxon>
        <taxon>Embryophyta</taxon>
        <taxon>Tracheophyta</taxon>
        <taxon>Spermatophyta</taxon>
        <taxon>Magnoliopsida</taxon>
        <taxon>eudicotyledons</taxon>
        <taxon>Gunneridae</taxon>
        <taxon>Pentapetalae</taxon>
        <taxon>rosids</taxon>
        <taxon>malvids</taxon>
        <taxon>Malvales</taxon>
        <taxon>Malvaceae</taxon>
        <taxon>Grewioideae</taxon>
        <taxon>Apeibeae</taxon>
        <taxon>Corchorus</taxon>
    </lineage>
</organism>